<dbReference type="InterPro" id="IPR036770">
    <property type="entry name" value="Ankyrin_rpt-contain_sf"/>
</dbReference>
<dbReference type="GO" id="GO:0005886">
    <property type="term" value="C:plasma membrane"/>
    <property type="evidence" value="ECO:0007669"/>
    <property type="project" value="UniProtKB-SubCell"/>
</dbReference>
<dbReference type="SUPFAM" id="SSF48403">
    <property type="entry name" value="Ankyrin repeat"/>
    <property type="match status" value="2"/>
</dbReference>
<dbReference type="GO" id="GO:0046982">
    <property type="term" value="F:protein heterodimerization activity"/>
    <property type="evidence" value="ECO:0007669"/>
    <property type="project" value="InterPro"/>
</dbReference>
<keyword evidence="5" id="KW-1185">Reference proteome</keyword>
<dbReference type="Gene3D" id="1.10.20.10">
    <property type="entry name" value="Histone, subunit A"/>
    <property type="match status" value="1"/>
</dbReference>
<dbReference type="PANTHER" id="PTHR24177:SF103">
    <property type="entry name" value="PGG DOMAIN-CONTAINING PROTEIN"/>
    <property type="match status" value="1"/>
</dbReference>
<organism evidence="4 5">
    <name type="scientific">Senna tora</name>
    <dbReference type="NCBI Taxonomy" id="362788"/>
    <lineage>
        <taxon>Eukaryota</taxon>
        <taxon>Viridiplantae</taxon>
        <taxon>Streptophyta</taxon>
        <taxon>Embryophyta</taxon>
        <taxon>Tracheophyta</taxon>
        <taxon>Spermatophyta</taxon>
        <taxon>Magnoliopsida</taxon>
        <taxon>eudicotyledons</taxon>
        <taxon>Gunneridae</taxon>
        <taxon>Pentapetalae</taxon>
        <taxon>rosids</taxon>
        <taxon>fabids</taxon>
        <taxon>Fabales</taxon>
        <taxon>Fabaceae</taxon>
        <taxon>Caesalpinioideae</taxon>
        <taxon>Cassia clade</taxon>
        <taxon>Senna</taxon>
    </lineage>
</organism>
<evidence type="ECO:0000313" key="4">
    <source>
        <dbReference type="EMBL" id="KAF7814042.1"/>
    </source>
</evidence>
<reference evidence="4" key="1">
    <citation type="submission" date="2020-09" db="EMBL/GenBank/DDBJ databases">
        <title>Genome-Enabled Discovery of Anthraquinone Biosynthesis in Senna tora.</title>
        <authorList>
            <person name="Kang S.-H."/>
            <person name="Pandey R.P."/>
            <person name="Lee C.-M."/>
            <person name="Sim J.-S."/>
            <person name="Jeong J.-T."/>
            <person name="Choi B.-S."/>
            <person name="Jung M."/>
            <person name="Ginzburg D."/>
            <person name="Zhao K."/>
            <person name="Won S.Y."/>
            <person name="Oh T.-J."/>
            <person name="Yu Y."/>
            <person name="Kim N.-H."/>
            <person name="Lee O.R."/>
            <person name="Lee T.-H."/>
            <person name="Bashyal P."/>
            <person name="Kim T.-S."/>
            <person name="Lee W.-H."/>
            <person name="Kawkins C."/>
            <person name="Kim C.-K."/>
            <person name="Kim J.S."/>
            <person name="Ahn B.O."/>
            <person name="Rhee S.Y."/>
            <person name="Sohng J.K."/>
        </authorList>
    </citation>
    <scope>NUCLEOTIDE SEQUENCE</scope>
    <source>
        <tissue evidence="4">Leaf</tissue>
    </source>
</reference>
<keyword evidence="2" id="KW-0472">Membrane</keyword>
<dbReference type="InterPro" id="IPR002110">
    <property type="entry name" value="Ankyrin_rpt"/>
</dbReference>
<feature type="transmembrane region" description="Helical" evidence="2">
    <location>
        <begin position="497"/>
        <end position="519"/>
    </location>
</feature>
<dbReference type="SUPFAM" id="SSF47113">
    <property type="entry name" value="Histone-fold"/>
    <property type="match status" value="1"/>
</dbReference>
<keyword evidence="2" id="KW-1133">Transmembrane helix</keyword>
<dbReference type="Pfam" id="PF12796">
    <property type="entry name" value="Ank_2"/>
    <property type="match status" value="1"/>
</dbReference>
<dbReference type="OrthoDB" id="1426911at2759"/>
<dbReference type="Gene3D" id="1.25.40.20">
    <property type="entry name" value="Ankyrin repeat-containing domain"/>
    <property type="match status" value="2"/>
</dbReference>
<evidence type="ECO:0000256" key="1">
    <source>
        <dbReference type="ARBA" id="ARBA00004413"/>
    </source>
</evidence>
<dbReference type="Proteomes" id="UP000634136">
    <property type="component" value="Unassembled WGS sequence"/>
</dbReference>
<keyword evidence="2" id="KW-0812">Transmembrane</keyword>
<evidence type="ECO:0000313" key="5">
    <source>
        <dbReference type="Proteomes" id="UP000634136"/>
    </source>
</evidence>
<evidence type="ECO:0000256" key="2">
    <source>
        <dbReference type="SAM" id="Phobius"/>
    </source>
</evidence>
<feature type="domain" description="PGG" evidence="3">
    <location>
        <begin position="452"/>
        <end position="562"/>
    </location>
</feature>
<sequence length="616" mass="69763">MERTVPFQKEQLYGAVLRGEWGKVTQLFKDHPEEQSRKITKSEDTALHVAFTQGASEEDILKLLHQISLSSESARKKTLLAKNKRGDTALHYGASRGSVAICEGIVPRNAEAELVRDLVCNRNKEGETPLFVAALNGHIHTFLYLHSLCTTTHLVDLSPWRKQGGDTILHSTIQRQHFDVHVPRLEFDANDVPINIDKDTHDTQSPDTQTREELLKLNSEYDYNDNEISPFQDLEDVRQLQELQSSSTSHVDDTKEKNNIHQILNSMNDQIENIADPVFKCIIAAQMNLVSSYKHLSSSVQKKEEKPSALLIATKYGLEEVVQKILEIRAVAIHDKTPTKKRNIVLVAAENRQPHILKLLMNKENSKSVWGRLREEVDDDGNNALHLAAMLPQHFSWEIHGSAMQMQWEVKWFEYIKHKMPAYMDSQVNNEGKTPEEVFAENHKELVKQGNKWLKDTSSSYSIVAALTAGVTYSTSYSVPGGTDDSGKPILQDKPGFTLFSITALLSFCFSVTSLAAFLAVYSSRMQSKDFHSNLPWKLFLGITSFFLSVVAMLVSFCAAHSFELDRGHKYYYKVNPWKLPFQRPVREIAQDFKEAAEAYLVGLFEDTNLCAIHAC</sequence>
<dbReference type="PANTHER" id="PTHR24177">
    <property type="entry name" value="CASKIN"/>
    <property type="match status" value="1"/>
</dbReference>
<dbReference type="Pfam" id="PF13962">
    <property type="entry name" value="PGG"/>
    <property type="match status" value="1"/>
</dbReference>
<dbReference type="InterPro" id="IPR026961">
    <property type="entry name" value="PGG_dom"/>
</dbReference>
<comment type="subcellular location">
    <subcellularLocation>
        <location evidence="1">Cell membrane</location>
        <topology evidence="1">Peripheral membrane protein</topology>
        <orientation evidence="1">Cytoplasmic side</orientation>
    </subcellularLocation>
</comment>
<gene>
    <name evidence="4" type="ORF">G2W53_028011</name>
</gene>
<feature type="transmembrane region" description="Helical" evidence="2">
    <location>
        <begin position="539"/>
        <end position="560"/>
    </location>
</feature>
<dbReference type="InterPro" id="IPR009072">
    <property type="entry name" value="Histone-fold"/>
</dbReference>
<comment type="caution">
    <text evidence="4">The sequence shown here is derived from an EMBL/GenBank/DDBJ whole genome shotgun (WGS) entry which is preliminary data.</text>
</comment>
<dbReference type="AlphaFoldDB" id="A0A834W9C4"/>
<accession>A0A834W9C4</accession>
<proteinExistence type="predicted"/>
<name>A0A834W9C4_9FABA</name>
<dbReference type="SMART" id="SM00248">
    <property type="entry name" value="ANK"/>
    <property type="match status" value="5"/>
</dbReference>
<dbReference type="EMBL" id="JAAIUW010000009">
    <property type="protein sequence ID" value="KAF7814042.1"/>
    <property type="molecule type" value="Genomic_DNA"/>
</dbReference>
<protein>
    <submittedName>
        <fullName evidence="4">Ankyrin repeat-containing protein</fullName>
    </submittedName>
</protein>
<evidence type="ECO:0000259" key="3">
    <source>
        <dbReference type="Pfam" id="PF13962"/>
    </source>
</evidence>